<dbReference type="EMBL" id="AP019621">
    <property type="protein sequence ID" value="BBJ52756.1"/>
    <property type="molecule type" value="Genomic_DNA"/>
</dbReference>
<gene>
    <name evidence="1" type="ORF">SAVMC3_53850</name>
</gene>
<dbReference type="AlphaFoldDB" id="A0A499VXP8"/>
<protein>
    <submittedName>
        <fullName evidence="1">Uncharacterized protein</fullName>
    </submittedName>
</protein>
<proteinExistence type="predicted"/>
<name>A0A499VXP8_STRAX</name>
<organism evidence="1">
    <name type="scientific">Streptomyces avermitilis</name>
    <dbReference type="NCBI Taxonomy" id="33903"/>
    <lineage>
        <taxon>Bacteria</taxon>
        <taxon>Bacillati</taxon>
        <taxon>Actinomycetota</taxon>
        <taxon>Actinomycetes</taxon>
        <taxon>Kitasatosporales</taxon>
        <taxon>Streptomycetaceae</taxon>
        <taxon>Streptomyces</taxon>
    </lineage>
</organism>
<reference evidence="1" key="1">
    <citation type="submission" date="2019-04" db="EMBL/GenBank/DDBJ databases">
        <title>Draft genome sequences of Streptomyces avermitilis MC3.</title>
        <authorList>
            <person name="Komaki H."/>
            <person name="Tamura T."/>
            <person name="Hosoyama A."/>
        </authorList>
    </citation>
    <scope>NUCLEOTIDE SEQUENCE</scope>
    <source>
        <strain evidence="1">MC3</strain>
    </source>
</reference>
<evidence type="ECO:0000313" key="1">
    <source>
        <dbReference type="EMBL" id="BBJ52756.1"/>
    </source>
</evidence>
<accession>A0A499VXP8</accession>
<sequence length="81" mass="8535">MAVTAKPSRSSASWVASRMTSSSSTNRTWVCSAIRCSQLLSVGAGAGRQLGAGVAESVPPTALLYSVWVRDSSEKRFADQL</sequence>